<evidence type="ECO:0000313" key="3">
    <source>
        <dbReference type="Proteomes" id="UP001497472"/>
    </source>
</evidence>
<dbReference type="Proteomes" id="UP001497472">
    <property type="component" value="Unassembled WGS sequence"/>
</dbReference>
<protein>
    <submittedName>
        <fullName evidence="2">Uncharacterized protein</fullName>
    </submittedName>
</protein>
<sequence length="164" mass="18261">MNKQFLKLSICNNLDFLIGEVVTKNGNIELHSDDPNNPSKQIPRTRRVSPFALQKKRIPLSTTTKGLAASTHLDSASRLEPNRCYWRAPLSPRASETQRHPPYGGTGRETVILVVEWRPTGRGFTKELDSDAHSLEGPVPKDCTAVDGRGRTSRTCSRSKDHLT</sequence>
<gene>
    <name evidence="2" type="ORF">LNINA_LOCUS1421</name>
</gene>
<name>A0AAV1IWA0_9NEOP</name>
<feature type="region of interest" description="Disordered" evidence="1">
    <location>
        <begin position="130"/>
        <end position="164"/>
    </location>
</feature>
<reference evidence="2 3" key="1">
    <citation type="submission" date="2023-11" db="EMBL/GenBank/DDBJ databases">
        <authorList>
            <person name="Okamura Y."/>
        </authorList>
    </citation>
    <scope>NUCLEOTIDE SEQUENCE [LARGE SCALE GENOMIC DNA]</scope>
</reference>
<organism evidence="2 3">
    <name type="scientific">Leptosia nina</name>
    <dbReference type="NCBI Taxonomy" id="320188"/>
    <lineage>
        <taxon>Eukaryota</taxon>
        <taxon>Metazoa</taxon>
        <taxon>Ecdysozoa</taxon>
        <taxon>Arthropoda</taxon>
        <taxon>Hexapoda</taxon>
        <taxon>Insecta</taxon>
        <taxon>Pterygota</taxon>
        <taxon>Neoptera</taxon>
        <taxon>Endopterygota</taxon>
        <taxon>Lepidoptera</taxon>
        <taxon>Glossata</taxon>
        <taxon>Ditrysia</taxon>
        <taxon>Papilionoidea</taxon>
        <taxon>Pieridae</taxon>
        <taxon>Pierinae</taxon>
        <taxon>Leptosia</taxon>
    </lineage>
</organism>
<comment type="caution">
    <text evidence="2">The sequence shown here is derived from an EMBL/GenBank/DDBJ whole genome shotgun (WGS) entry which is preliminary data.</text>
</comment>
<keyword evidence="3" id="KW-1185">Reference proteome</keyword>
<dbReference type="AlphaFoldDB" id="A0AAV1IWA0"/>
<evidence type="ECO:0000256" key="1">
    <source>
        <dbReference type="SAM" id="MobiDB-lite"/>
    </source>
</evidence>
<evidence type="ECO:0000313" key="2">
    <source>
        <dbReference type="EMBL" id="CAK1541437.1"/>
    </source>
</evidence>
<dbReference type="EMBL" id="CAVLEF010000002">
    <property type="protein sequence ID" value="CAK1541437.1"/>
    <property type="molecule type" value="Genomic_DNA"/>
</dbReference>
<feature type="region of interest" description="Disordered" evidence="1">
    <location>
        <begin position="27"/>
        <end position="48"/>
    </location>
</feature>
<accession>A0AAV1IWA0</accession>
<proteinExistence type="predicted"/>